<dbReference type="EMBL" id="JADPRT010000001">
    <property type="protein sequence ID" value="MBF9066614.1"/>
    <property type="molecule type" value="Genomic_DNA"/>
</dbReference>
<dbReference type="GO" id="GO:0005764">
    <property type="term" value="C:lysosome"/>
    <property type="evidence" value="ECO:0007669"/>
    <property type="project" value="TreeGrafter"/>
</dbReference>
<comment type="similarity">
    <text evidence="2">Belongs to the glycosyl hydrolase 29 family.</text>
</comment>
<evidence type="ECO:0000256" key="7">
    <source>
        <dbReference type="PIRSR" id="PIRSR001092-1"/>
    </source>
</evidence>
<keyword evidence="10" id="KW-1185">Reference proteome</keyword>
<dbReference type="PIRSF" id="PIRSF001092">
    <property type="entry name" value="Alpha-L-fucosidase"/>
    <property type="match status" value="1"/>
</dbReference>
<dbReference type="AlphaFoldDB" id="A0A931AW82"/>
<proteinExistence type="inferred from homology"/>
<dbReference type="SUPFAM" id="SSF51445">
    <property type="entry name" value="(Trans)glycosidases"/>
    <property type="match status" value="1"/>
</dbReference>
<evidence type="ECO:0000313" key="10">
    <source>
        <dbReference type="Proteomes" id="UP000657385"/>
    </source>
</evidence>
<evidence type="ECO:0000313" key="9">
    <source>
        <dbReference type="EMBL" id="MBF9066614.1"/>
    </source>
</evidence>
<dbReference type="GO" id="GO:0004560">
    <property type="term" value="F:alpha-L-fucosidase activity"/>
    <property type="evidence" value="ECO:0007669"/>
    <property type="project" value="InterPro"/>
</dbReference>
<gene>
    <name evidence="9" type="ORF">I2501_01010</name>
</gene>
<dbReference type="InterPro" id="IPR000933">
    <property type="entry name" value="Glyco_hydro_29"/>
</dbReference>
<dbReference type="Pfam" id="PF01120">
    <property type="entry name" value="Alpha_L_fucos"/>
    <property type="match status" value="1"/>
</dbReference>
<dbReference type="RefSeq" id="WP_196191809.1">
    <property type="nucleotide sequence ID" value="NZ_JADPRT010000001.1"/>
</dbReference>
<feature type="site" description="May be important for catalysis" evidence="7">
    <location>
        <position position="271"/>
    </location>
</feature>
<dbReference type="InterPro" id="IPR017853">
    <property type="entry name" value="GH"/>
</dbReference>
<dbReference type="SMART" id="SM00812">
    <property type="entry name" value="Alpha_L_fucos"/>
    <property type="match status" value="1"/>
</dbReference>
<keyword evidence="5" id="KW-0378">Hydrolase</keyword>
<keyword evidence="6" id="KW-0326">Glycosidase</keyword>
<accession>A0A931AW82</accession>
<sequence>MTDDYTWPADPQVRARLERWQDQKFGAIIHWGPYSRLGACESWTLCQEQDPWCAAPEPWAGDPEGYREMYEQLPAGFTAPGLDPEDWARACRDAGMRYVVFTTKHHDGFAMYNTKLSSYKSTGPDCALQRDVTREVFDAFRGQGLGAGVYFSKADWHHPDYWSPDRLAPQRFADYDTAAEPDRWQRFKEFTHGQIEELLSDYGPIDLLWLDAGWVRAPREDLDMPALAARARELQPGILVVDREVHGPQEDYRTPEQQVPDQVQPYPWESCLTLGPAWYTLGPDDTFKSVGEVVHLLLRIVARGGNLLLGFGPDHTGALPRAVHDRLAGIGAWLDVNGAAVYGSRPVAPYESGRCLFTRVGSTVNAVLLLEPDEPLPAQADIPWDGPAPDAVSLLGHPGDLPFTHADGLLSVRLPDGHKAEHALVLAARTG</sequence>
<evidence type="ECO:0000256" key="4">
    <source>
        <dbReference type="ARBA" id="ARBA00022729"/>
    </source>
</evidence>
<evidence type="ECO:0000256" key="5">
    <source>
        <dbReference type="ARBA" id="ARBA00022801"/>
    </source>
</evidence>
<evidence type="ECO:0000256" key="3">
    <source>
        <dbReference type="ARBA" id="ARBA00012662"/>
    </source>
</evidence>
<dbReference type="GO" id="GO:0006004">
    <property type="term" value="P:fucose metabolic process"/>
    <property type="evidence" value="ECO:0007669"/>
    <property type="project" value="InterPro"/>
</dbReference>
<dbReference type="InterPro" id="IPR057739">
    <property type="entry name" value="Glyco_hydro_29_N"/>
</dbReference>
<feature type="domain" description="Glycoside hydrolase family 29 N-terminal" evidence="8">
    <location>
        <begin position="3"/>
        <end position="338"/>
    </location>
</feature>
<comment type="function">
    <text evidence="1">Alpha-L-fucosidase is responsible for hydrolyzing the alpha-1,6-linked fucose joined to the reducing-end N-acetylglucosamine of the carbohydrate moieties of glycoproteins.</text>
</comment>
<evidence type="ECO:0000256" key="1">
    <source>
        <dbReference type="ARBA" id="ARBA00004071"/>
    </source>
</evidence>
<evidence type="ECO:0000256" key="2">
    <source>
        <dbReference type="ARBA" id="ARBA00007951"/>
    </source>
</evidence>
<dbReference type="PANTHER" id="PTHR10030:SF37">
    <property type="entry name" value="ALPHA-L-FUCOSIDASE-RELATED"/>
    <property type="match status" value="1"/>
</dbReference>
<organism evidence="9 10">
    <name type="scientific">Streptacidiphilus fuscans</name>
    <dbReference type="NCBI Taxonomy" id="2789292"/>
    <lineage>
        <taxon>Bacteria</taxon>
        <taxon>Bacillati</taxon>
        <taxon>Actinomycetota</taxon>
        <taxon>Actinomycetes</taxon>
        <taxon>Kitasatosporales</taxon>
        <taxon>Streptomycetaceae</taxon>
        <taxon>Streptacidiphilus</taxon>
    </lineage>
</organism>
<evidence type="ECO:0000256" key="6">
    <source>
        <dbReference type="ARBA" id="ARBA00023295"/>
    </source>
</evidence>
<protein>
    <recommendedName>
        <fullName evidence="3">alpha-L-fucosidase</fullName>
        <ecNumber evidence="3">3.2.1.51</ecNumber>
    </recommendedName>
</protein>
<keyword evidence="4" id="KW-0732">Signal</keyword>
<dbReference type="Proteomes" id="UP000657385">
    <property type="component" value="Unassembled WGS sequence"/>
</dbReference>
<dbReference type="EC" id="3.2.1.51" evidence="3"/>
<reference evidence="9" key="1">
    <citation type="submission" date="2020-11" db="EMBL/GenBank/DDBJ databases">
        <title>Isolation and identification of active actinomycetes.</title>
        <authorList>
            <person name="Yu B."/>
        </authorList>
    </citation>
    <scope>NUCLEOTIDE SEQUENCE</scope>
    <source>
        <strain evidence="9">NEAU-YB345</strain>
    </source>
</reference>
<dbReference type="PANTHER" id="PTHR10030">
    <property type="entry name" value="ALPHA-L-FUCOSIDASE"/>
    <property type="match status" value="1"/>
</dbReference>
<dbReference type="GO" id="GO:0016139">
    <property type="term" value="P:glycoside catabolic process"/>
    <property type="evidence" value="ECO:0007669"/>
    <property type="project" value="TreeGrafter"/>
</dbReference>
<dbReference type="Gene3D" id="3.20.20.80">
    <property type="entry name" value="Glycosidases"/>
    <property type="match status" value="1"/>
</dbReference>
<dbReference type="InterPro" id="IPR016286">
    <property type="entry name" value="FUC_metazoa-typ"/>
</dbReference>
<evidence type="ECO:0000259" key="8">
    <source>
        <dbReference type="Pfam" id="PF01120"/>
    </source>
</evidence>
<dbReference type="PRINTS" id="PR00741">
    <property type="entry name" value="GLHYDRLASE29"/>
</dbReference>
<comment type="caution">
    <text evidence="9">The sequence shown here is derived from an EMBL/GenBank/DDBJ whole genome shotgun (WGS) entry which is preliminary data.</text>
</comment>
<name>A0A931AW82_9ACTN</name>